<dbReference type="InterPro" id="IPR001034">
    <property type="entry name" value="DeoR_HTH"/>
</dbReference>
<dbReference type="RefSeq" id="WP_380664730.1">
    <property type="nucleotide sequence ID" value="NZ_JBHTCJ010000002.1"/>
</dbReference>
<dbReference type="InterPro" id="IPR036390">
    <property type="entry name" value="WH_DNA-bd_sf"/>
</dbReference>
<dbReference type="InterPro" id="IPR051534">
    <property type="entry name" value="CBASS_pafABC_assoc_protein"/>
</dbReference>
<dbReference type="InterPro" id="IPR036388">
    <property type="entry name" value="WH-like_DNA-bd_sf"/>
</dbReference>
<gene>
    <name evidence="4" type="ORF">ACFQRI_04475</name>
</gene>
<evidence type="ECO:0000313" key="4">
    <source>
        <dbReference type="EMBL" id="MFC7340658.1"/>
    </source>
</evidence>
<evidence type="ECO:0000313" key="5">
    <source>
        <dbReference type="Proteomes" id="UP001596504"/>
    </source>
</evidence>
<evidence type="ECO:0000259" key="3">
    <source>
        <dbReference type="PROSITE" id="PS51000"/>
    </source>
</evidence>
<dbReference type="PIRSF" id="PIRSF016838">
    <property type="entry name" value="PafC"/>
    <property type="match status" value="1"/>
</dbReference>
<dbReference type="SUPFAM" id="SSF46785">
    <property type="entry name" value="Winged helix' DNA-binding domain"/>
    <property type="match status" value="1"/>
</dbReference>
<comment type="caution">
    <text evidence="4">The sequence shown here is derived from an EMBL/GenBank/DDBJ whole genome shotgun (WGS) entry which is preliminary data.</text>
</comment>
<dbReference type="Proteomes" id="UP001596504">
    <property type="component" value="Unassembled WGS sequence"/>
</dbReference>
<evidence type="ECO:0000256" key="1">
    <source>
        <dbReference type="ARBA" id="ARBA00023015"/>
    </source>
</evidence>
<dbReference type="Pfam" id="PF08279">
    <property type="entry name" value="HTH_11"/>
    <property type="match status" value="1"/>
</dbReference>
<keyword evidence="2" id="KW-0804">Transcription</keyword>
<keyword evidence="5" id="KW-1185">Reference proteome</keyword>
<dbReference type="InterPro" id="IPR028349">
    <property type="entry name" value="PafC-like"/>
</dbReference>
<protein>
    <submittedName>
        <fullName evidence="4">Helix-turn-helix transcriptional regulator</fullName>
    </submittedName>
</protein>
<proteinExistence type="predicted"/>
<sequence length="320" mass="35156">MRAARLVSLLSLLQVRGAMTGPELARELEVSERTVARDVLALAEAGVPVYAERGRIGGYRLLGGYRSELTGLHRDEAVALFLAGVPGVAAELGLGEAAETARRKTAAALAPPFRDAPDRVGGRFHLDAPRWFREVATPEVLPELSRAVWRELRVIAEYRRGDRLVRRELEPHGLVLKAGVWYLAARRGGRFLTYRVDRFADLEVGEGFARDESFELAEFWERTCAEFADSLLTEVVELRISPAGLRKLAATSDATAARQAERAAGPPDADGRVRTALRVESLEIAFDQFLGIGPEVEVLAPDTLRQDLAAAAERFAALYR</sequence>
<keyword evidence="1" id="KW-0805">Transcription regulation</keyword>
<dbReference type="PANTHER" id="PTHR34580:SF1">
    <property type="entry name" value="PROTEIN PAFC"/>
    <property type="match status" value="1"/>
</dbReference>
<dbReference type="InterPro" id="IPR057727">
    <property type="entry name" value="WCX_dom"/>
</dbReference>
<feature type="domain" description="HTH deoR-type" evidence="3">
    <location>
        <begin position="2"/>
        <end position="57"/>
    </location>
</feature>
<evidence type="ECO:0000256" key="2">
    <source>
        <dbReference type="ARBA" id="ARBA00023163"/>
    </source>
</evidence>
<dbReference type="Pfam" id="PF25583">
    <property type="entry name" value="WCX"/>
    <property type="match status" value="1"/>
</dbReference>
<dbReference type="InterPro" id="IPR013196">
    <property type="entry name" value="HTH_11"/>
</dbReference>
<dbReference type="PROSITE" id="PS51000">
    <property type="entry name" value="HTH_DEOR_2"/>
    <property type="match status" value="1"/>
</dbReference>
<organism evidence="4 5">
    <name type="scientific">Saccharopolyspora griseoalba</name>
    <dbReference type="NCBI Taxonomy" id="1431848"/>
    <lineage>
        <taxon>Bacteria</taxon>
        <taxon>Bacillati</taxon>
        <taxon>Actinomycetota</taxon>
        <taxon>Actinomycetes</taxon>
        <taxon>Pseudonocardiales</taxon>
        <taxon>Pseudonocardiaceae</taxon>
        <taxon>Saccharopolyspora</taxon>
    </lineage>
</organism>
<dbReference type="Pfam" id="PF13280">
    <property type="entry name" value="WYL"/>
    <property type="match status" value="1"/>
</dbReference>
<dbReference type="PROSITE" id="PS52050">
    <property type="entry name" value="WYL"/>
    <property type="match status" value="1"/>
</dbReference>
<name>A0ABW2LG29_9PSEU</name>
<accession>A0ABW2LG29</accession>
<reference evidence="5" key="1">
    <citation type="journal article" date="2019" name="Int. J. Syst. Evol. Microbiol.">
        <title>The Global Catalogue of Microorganisms (GCM) 10K type strain sequencing project: providing services to taxonomists for standard genome sequencing and annotation.</title>
        <authorList>
            <consortium name="The Broad Institute Genomics Platform"/>
            <consortium name="The Broad Institute Genome Sequencing Center for Infectious Disease"/>
            <person name="Wu L."/>
            <person name="Ma J."/>
        </authorList>
    </citation>
    <scope>NUCLEOTIDE SEQUENCE [LARGE SCALE GENOMIC DNA]</scope>
    <source>
        <strain evidence="5">WLHS5</strain>
    </source>
</reference>
<dbReference type="Gene3D" id="1.10.10.10">
    <property type="entry name" value="Winged helix-like DNA-binding domain superfamily/Winged helix DNA-binding domain"/>
    <property type="match status" value="1"/>
</dbReference>
<dbReference type="PANTHER" id="PTHR34580">
    <property type="match status" value="1"/>
</dbReference>
<dbReference type="EMBL" id="JBHTCJ010000002">
    <property type="protein sequence ID" value="MFC7340658.1"/>
    <property type="molecule type" value="Genomic_DNA"/>
</dbReference>
<dbReference type="InterPro" id="IPR026881">
    <property type="entry name" value="WYL_dom"/>
</dbReference>